<feature type="transmembrane region" description="Helical" evidence="2">
    <location>
        <begin position="76"/>
        <end position="96"/>
    </location>
</feature>
<evidence type="ECO:0000256" key="2">
    <source>
        <dbReference type="SAM" id="Phobius"/>
    </source>
</evidence>
<accession>A0A9D2NMK2</accession>
<dbReference type="EMBL" id="DWWO01000099">
    <property type="protein sequence ID" value="HJC34492.1"/>
    <property type="molecule type" value="Genomic_DNA"/>
</dbReference>
<keyword evidence="2" id="KW-0812">Transmembrane</keyword>
<sequence length="233" mass="25686">MDELRKDQMEERTGETGENIREMEFPVDQPEQTVKKPSVNIPLLAKWIGVLFWLIIAANIASLFTSENMTNVVPSLAFAGQILNIVTTAAYGVILLKIASESIYYRNSAICCFITAVVAVAMIPVSDDTDLALAIPVVIVSVVVSMIGEYYEYKGHTDVLNDVSPALSEKWIRLWKWYMGTFLGIIGGTVLAVMIPLIGMIIVLGATIGTMVVSVVKIVYIYKTAKAFRNYPI</sequence>
<feature type="transmembrane region" description="Helical" evidence="2">
    <location>
        <begin position="201"/>
        <end position="222"/>
    </location>
</feature>
<feature type="transmembrane region" description="Helical" evidence="2">
    <location>
        <begin position="174"/>
        <end position="195"/>
    </location>
</feature>
<dbReference type="Proteomes" id="UP000823890">
    <property type="component" value="Unassembled WGS sequence"/>
</dbReference>
<feature type="transmembrane region" description="Helical" evidence="2">
    <location>
        <begin position="43"/>
        <end position="64"/>
    </location>
</feature>
<name>A0A9D2NMK2_9FIRM</name>
<feature type="region of interest" description="Disordered" evidence="1">
    <location>
        <begin position="1"/>
        <end position="21"/>
    </location>
</feature>
<proteinExistence type="predicted"/>
<feature type="transmembrane region" description="Helical" evidence="2">
    <location>
        <begin position="131"/>
        <end position="153"/>
    </location>
</feature>
<reference evidence="3" key="2">
    <citation type="submission" date="2021-04" db="EMBL/GenBank/DDBJ databases">
        <authorList>
            <person name="Gilroy R."/>
        </authorList>
    </citation>
    <scope>NUCLEOTIDE SEQUENCE</scope>
    <source>
        <strain evidence="3">ChiW19-954</strain>
    </source>
</reference>
<evidence type="ECO:0000313" key="3">
    <source>
        <dbReference type="EMBL" id="HJC34492.1"/>
    </source>
</evidence>
<organism evidence="3 4">
    <name type="scientific">Candidatus Mediterraneibacter faecipullorum</name>
    <dbReference type="NCBI Taxonomy" id="2838670"/>
    <lineage>
        <taxon>Bacteria</taxon>
        <taxon>Bacillati</taxon>
        <taxon>Bacillota</taxon>
        <taxon>Clostridia</taxon>
        <taxon>Lachnospirales</taxon>
        <taxon>Lachnospiraceae</taxon>
        <taxon>Mediterraneibacter</taxon>
    </lineage>
</organism>
<reference evidence="3" key="1">
    <citation type="journal article" date="2021" name="PeerJ">
        <title>Extensive microbial diversity within the chicken gut microbiome revealed by metagenomics and culture.</title>
        <authorList>
            <person name="Gilroy R."/>
            <person name="Ravi A."/>
            <person name="Getino M."/>
            <person name="Pursley I."/>
            <person name="Horton D.L."/>
            <person name="Alikhan N.F."/>
            <person name="Baker D."/>
            <person name="Gharbi K."/>
            <person name="Hall N."/>
            <person name="Watson M."/>
            <person name="Adriaenssens E.M."/>
            <person name="Foster-Nyarko E."/>
            <person name="Jarju S."/>
            <person name="Secka A."/>
            <person name="Antonio M."/>
            <person name="Oren A."/>
            <person name="Chaudhuri R.R."/>
            <person name="La Ragione R."/>
            <person name="Hildebrand F."/>
            <person name="Pallen M.J."/>
        </authorList>
    </citation>
    <scope>NUCLEOTIDE SEQUENCE</scope>
    <source>
        <strain evidence="3">ChiW19-954</strain>
    </source>
</reference>
<protein>
    <submittedName>
        <fullName evidence="3">Uncharacterized protein</fullName>
    </submittedName>
</protein>
<dbReference type="AlphaFoldDB" id="A0A9D2NMK2"/>
<evidence type="ECO:0000313" key="4">
    <source>
        <dbReference type="Proteomes" id="UP000823890"/>
    </source>
</evidence>
<comment type="caution">
    <text evidence="3">The sequence shown here is derived from an EMBL/GenBank/DDBJ whole genome shotgun (WGS) entry which is preliminary data.</text>
</comment>
<keyword evidence="2" id="KW-1133">Transmembrane helix</keyword>
<evidence type="ECO:0000256" key="1">
    <source>
        <dbReference type="SAM" id="MobiDB-lite"/>
    </source>
</evidence>
<gene>
    <name evidence="3" type="ORF">H9758_07855</name>
</gene>
<feature type="transmembrane region" description="Helical" evidence="2">
    <location>
        <begin position="103"/>
        <end position="125"/>
    </location>
</feature>
<keyword evidence="2" id="KW-0472">Membrane</keyword>